<evidence type="ECO:0000313" key="5">
    <source>
        <dbReference type="EMBL" id="CAH7666288.1"/>
    </source>
</evidence>
<evidence type="ECO:0000256" key="2">
    <source>
        <dbReference type="ARBA" id="ARBA00022540"/>
    </source>
</evidence>
<protein>
    <submittedName>
        <fullName evidence="5">Uncharacterized protein</fullName>
    </submittedName>
</protein>
<dbReference type="GO" id="GO:0005852">
    <property type="term" value="C:eukaryotic translation initiation factor 3 complex"/>
    <property type="evidence" value="ECO:0007669"/>
    <property type="project" value="InterPro"/>
</dbReference>
<dbReference type="PANTHER" id="PTHR12399:SF0">
    <property type="entry name" value="EUKARYOTIC TRANSLATION INITIATION FACTOR 3 SUBUNIT D"/>
    <property type="match status" value="1"/>
</dbReference>
<accession>A0AAV0AFN4</accession>
<keyword evidence="1" id="KW-0963">Cytoplasm</keyword>
<dbReference type="PANTHER" id="PTHR12399">
    <property type="entry name" value="EUKARYOTIC TRANSLATION INITIATION FACTOR 3 SUBUNIT 7"/>
    <property type="match status" value="1"/>
</dbReference>
<dbReference type="InterPro" id="IPR007783">
    <property type="entry name" value="eIF3d"/>
</dbReference>
<dbReference type="Proteomes" id="UP001153365">
    <property type="component" value="Unassembled WGS sequence"/>
</dbReference>
<evidence type="ECO:0000256" key="1">
    <source>
        <dbReference type="ARBA" id="ARBA00022490"/>
    </source>
</evidence>
<keyword evidence="6" id="KW-1185">Reference proteome</keyword>
<organism evidence="5 6">
    <name type="scientific">Phakopsora pachyrhizi</name>
    <name type="common">Asian soybean rust disease fungus</name>
    <dbReference type="NCBI Taxonomy" id="170000"/>
    <lineage>
        <taxon>Eukaryota</taxon>
        <taxon>Fungi</taxon>
        <taxon>Dikarya</taxon>
        <taxon>Basidiomycota</taxon>
        <taxon>Pucciniomycotina</taxon>
        <taxon>Pucciniomycetes</taxon>
        <taxon>Pucciniales</taxon>
        <taxon>Phakopsoraceae</taxon>
        <taxon>Phakopsora</taxon>
    </lineage>
</organism>
<evidence type="ECO:0000256" key="3">
    <source>
        <dbReference type="ARBA" id="ARBA00022884"/>
    </source>
</evidence>
<dbReference type="AlphaFoldDB" id="A0AAV0AFN4"/>
<dbReference type="Pfam" id="PF05091">
    <property type="entry name" value="eIF-3_zeta"/>
    <property type="match status" value="1"/>
</dbReference>
<dbReference type="GO" id="GO:0003743">
    <property type="term" value="F:translation initiation factor activity"/>
    <property type="evidence" value="ECO:0007669"/>
    <property type="project" value="UniProtKB-KW"/>
</dbReference>
<keyword evidence="3" id="KW-0694">RNA-binding</keyword>
<proteinExistence type="predicted"/>
<name>A0AAV0AFN4_PHAPC</name>
<reference evidence="5" key="1">
    <citation type="submission" date="2022-06" db="EMBL/GenBank/DDBJ databases">
        <authorList>
            <consortium name="SYNGENTA / RWTH Aachen University"/>
        </authorList>
    </citation>
    <scope>NUCLEOTIDE SEQUENCE</scope>
</reference>
<dbReference type="GO" id="GO:0003723">
    <property type="term" value="F:RNA binding"/>
    <property type="evidence" value="ECO:0007669"/>
    <property type="project" value="UniProtKB-KW"/>
</dbReference>
<gene>
    <name evidence="5" type="ORF">PPACK8108_LOCUS629</name>
</gene>
<keyword evidence="4" id="KW-0648">Protein biosynthesis</keyword>
<evidence type="ECO:0000313" key="6">
    <source>
        <dbReference type="Proteomes" id="UP001153365"/>
    </source>
</evidence>
<dbReference type="EMBL" id="CALTRL010000093">
    <property type="protein sequence ID" value="CAH7666288.1"/>
    <property type="molecule type" value="Genomic_DNA"/>
</dbReference>
<sequence>MLEFWMLKLWEGKRQAGGLREDSGKLGGEHGIFQIEKRKRKEVSVRLVRRGTPRRDRRRTDIRYIIKAVVGKRARNSENDSEKGASAGFFGGVVGAIIKPTKESGTIAKNEKDDNLEEERKGYSPVSRIWESTVIFSPERQFLKEIEFSCLAKLRFEIDADEAEDVASYGFLYEYNCSYNRINTKNPQPLQKLD</sequence>
<comment type="caution">
    <text evidence="5">The sequence shown here is derived from an EMBL/GenBank/DDBJ whole genome shotgun (WGS) entry which is preliminary data.</text>
</comment>
<keyword evidence="2" id="KW-0396">Initiation factor</keyword>
<evidence type="ECO:0000256" key="4">
    <source>
        <dbReference type="ARBA" id="ARBA00022917"/>
    </source>
</evidence>